<dbReference type="AlphaFoldDB" id="A0A401PYY6"/>
<feature type="region of interest" description="Disordered" evidence="2">
    <location>
        <begin position="83"/>
        <end position="364"/>
    </location>
</feature>
<protein>
    <recommendedName>
        <fullName evidence="3">Brix domain-containing protein</fullName>
    </recommendedName>
</protein>
<dbReference type="Proteomes" id="UP000288216">
    <property type="component" value="Unassembled WGS sequence"/>
</dbReference>
<dbReference type="PROSITE" id="PS50833">
    <property type="entry name" value="BRIX"/>
    <property type="match status" value="1"/>
</dbReference>
<feature type="compositionally biased region" description="Basic residues" evidence="2">
    <location>
        <begin position="351"/>
        <end position="364"/>
    </location>
</feature>
<keyword evidence="5" id="KW-1185">Reference proteome</keyword>
<feature type="compositionally biased region" description="Basic residues" evidence="2">
    <location>
        <begin position="214"/>
        <end position="223"/>
    </location>
</feature>
<dbReference type="PANTHER" id="PTHR12661">
    <property type="entry name" value="PETER PAN-RELATED"/>
    <property type="match status" value="1"/>
</dbReference>
<dbReference type="OMA" id="VEDPCTE"/>
<dbReference type="EMBL" id="BFAA01017041">
    <property type="protein sequence ID" value="GCB78345.1"/>
    <property type="molecule type" value="Genomic_DNA"/>
</dbReference>
<dbReference type="OrthoDB" id="10261452at2759"/>
<dbReference type="GO" id="GO:0019843">
    <property type="term" value="F:rRNA binding"/>
    <property type="evidence" value="ECO:0007669"/>
    <property type="project" value="InterPro"/>
</dbReference>
<feature type="compositionally biased region" description="Basic and acidic residues" evidence="2">
    <location>
        <begin position="88"/>
        <end position="111"/>
    </location>
</feature>
<evidence type="ECO:0000256" key="2">
    <source>
        <dbReference type="SAM" id="MobiDB-lite"/>
    </source>
</evidence>
<comment type="caution">
    <text evidence="4">The sequence shown here is derived from an EMBL/GenBank/DDBJ whole genome shotgun (WGS) entry which is preliminary data.</text>
</comment>
<feature type="domain" description="Brix" evidence="3">
    <location>
        <begin position="1"/>
        <end position="59"/>
    </location>
</feature>
<dbReference type="PANTHER" id="PTHR12661:SF5">
    <property type="entry name" value="SUPPRESSOR OF SWI4 1 HOMOLOG"/>
    <property type="match status" value="1"/>
</dbReference>
<feature type="compositionally biased region" description="Polar residues" evidence="2">
    <location>
        <begin position="297"/>
        <end position="326"/>
    </location>
</feature>
<evidence type="ECO:0000256" key="1">
    <source>
        <dbReference type="ARBA" id="ARBA00004604"/>
    </source>
</evidence>
<dbReference type="GO" id="GO:0030687">
    <property type="term" value="C:preribosome, large subunit precursor"/>
    <property type="evidence" value="ECO:0007669"/>
    <property type="project" value="TreeGrafter"/>
</dbReference>
<comment type="subcellular location">
    <subcellularLocation>
        <location evidence="1">Nucleus</location>
        <location evidence="1">Nucleolus</location>
    </subcellularLocation>
</comment>
<feature type="compositionally biased region" description="Polar residues" evidence="2">
    <location>
        <begin position="261"/>
        <end position="281"/>
    </location>
</feature>
<sequence>GANLSESEAELDGDHNITELPQVYAGRGNLATQQSAIRLTEIGPRMSLELVKIEEGMCDGDVIYHSFVQKTEEEIQEALRQREKRQKLKEDRRKKQESNIRRKQEEREMHKKNSLAGMTRKQVQHDDAEGDNEVEDPCTEEKVQSDQSDADLDREYYRLEVGVEPDDDLFPATSYRKRKRDRSPTSGRKPKRTKGPDRATGKKPSCPDSDRSNKKIMQKRKTRLVGTHLVNSPFNGEALGSKALFKRKWRRDLGSKAKGQRPSSQAKGQRPSSQAKGQRPSSKGKGQHPSSKGKGQHPSSQAKGQRPSSQAKGQRPSSQAKGQHPSSKGKGQHPSSKGKGQHPSSKGKGQSQKRRKIKRYFKHK</sequence>
<organism evidence="4 5">
    <name type="scientific">Scyliorhinus torazame</name>
    <name type="common">Cloudy catshark</name>
    <name type="synonym">Catulus torazame</name>
    <dbReference type="NCBI Taxonomy" id="75743"/>
    <lineage>
        <taxon>Eukaryota</taxon>
        <taxon>Metazoa</taxon>
        <taxon>Chordata</taxon>
        <taxon>Craniata</taxon>
        <taxon>Vertebrata</taxon>
        <taxon>Chondrichthyes</taxon>
        <taxon>Elasmobranchii</taxon>
        <taxon>Galeomorphii</taxon>
        <taxon>Galeoidea</taxon>
        <taxon>Carcharhiniformes</taxon>
        <taxon>Scyliorhinidae</taxon>
        <taxon>Scyliorhinus</taxon>
    </lineage>
</organism>
<gene>
    <name evidence="4" type="ORF">scyTo_0020665</name>
</gene>
<feature type="non-terminal residue" evidence="4">
    <location>
        <position position="1"/>
    </location>
</feature>
<feature type="compositionally biased region" description="Acidic residues" evidence="2">
    <location>
        <begin position="128"/>
        <end position="138"/>
    </location>
</feature>
<dbReference type="GO" id="GO:0005730">
    <property type="term" value="C:nucleolus"/>
    <property type="evidence" value="ECO:0007669"/>
    <property type="project" value="UniProtKB-SubCell"/>
</dbReference>
<name>A0A401PYY6_SCYTO</name>
<evidence type="ECO:0000259" key="3">
    <source>
        <dbReference type="PROSITE" id="PS50833"/>
    </source>
</evidence>
<evidence type="ECO:0000313" key="5">
    <source>
        <dbReference type="Proteomes" id="UP000288216"/>
    </source>
</evidence>
<dbReference type="GO" id="GO:0006364">
    <property type="term" value="P:rRNA processing"/>
    <property type="evidence" value="ECO:0007669"/>
    <property type="project" value="InterPro"/>
</dbReference>
<dbReference type="STRING" id="75743.A0A401PYY6"/>
<proteinExistence type="predicted"/>
<dbReference type="InterPro" id="IPR007109">
    <property type="entry name" value="Brix"/>
</dbReference>
<reference evidence="4 5" key="1">
    <citation type="journal article" date="2018" name="Nat. Ecol. Evol.">
        <title>Shark genomes provide insights into elasmobranch evolution and the origin of vertebrates.</title>
        <authorList>
            <person name="Hara Y"/>
            <person name="Yamaguchi K"/>
            <person name="Onimaru K"/>
            <person name="Kadota M"/>
            <person name="Koyanagi M"/>
            <person name="Keeley SD"/>
            <person name="Tatsumi K"/>
            <person name="Tanaka K"/>
            <person name="Motone F"/>
            <person name="Kageyama Y"/>
            <person name="Nozu R"/>
            <person name="Adachi N"/>
            <person name="Nishimura O"/>
            <person name="Nakagawa R"/>
            <person name="Tanegashima C"/>
            <person name="Kiyatake I"/>
            <person name="Matsumoto R"/>
            <person name="Murakumo K"/>
            <person name="Nishida K"/>
            <person name="Terakita A"/>
            <person name="Kuratani S"/>
            <person name="Sato K"/>
            <person name="Hyodo S Kuraku.S."/>
        </authorList>
    </citation>
    <scope>NUCLEOTIDE SEQUENCE [LARGE SCALE GENOMIC DNA]</scope>
</reference>
<dbReference type="InterPro" id="IPR045112">
    <property type="entry name" value="PPAN-like"/>
</dbReference>
<dbReference type="GO" id="GO:0000027">
    <property type="term" value="P:ribosomal large subunit assembly"/>
    <property type="evidence" value="ECO:0007669"/>
    <property type="project" value="TreeGrafter"/>
</dbReference>
<accession>A0A401PYY6</accession>
<evidence type="ECO:0000313" key="4">
    <source>
        <dbReference type="EMBL" id="GCB78345.1"/>
    </source>
</evidence>